<protein>
    <submittedName>
        <fullName evidence="2">Uncharacterized protein</fullName>
    </submittedName>
</protein>
<keyword evidence="3" id="KW-1185">Reference proteome</keyword>
<reference evidence="2" key="1">
    <citation type="submission" date="2020-11" db="EMBL/GenBank/DDBJ databases">
        <authorList>
            <consortium name="DOE Joint Genome Institute"/>
            <person name="Ahrendt S."/>
            <person name="Riley R."/>
            <person name="Andreopoulos W."/>
            <person name="Labutti K."/>
            <person name="Pangilinan J."/>
            <person name="Ruiz-Duenas F.J."/>
            <person name="Barrasa J.M."/>
            <person name="Sanchez-Garcia M."/>
            <person name="Camarero S."/>
            <person name="Miyauchi S."/>
            <person name="Serrano A."/>
            <person name="Linde D."/>
            <person name="Babiker R."/>
            <person name="Drula E."/>
            <person name="Ayuso-Fernandez I."/>
            <person name="Pacheco R."/>
            <person name="Padilla G."/>
            <person name="Ferreira P."/>
            <person name="Barriuso J."/>
            <person name="Kellner H."/>
            <person name="Castanera R."/>
            <person name="Alfaro M."/>
            <person name="Ramirez L."/>
            <person name="Pisabarro A.G."/>
            <person name="Kuo A."/>
            <person name="Tritt A."/>
            <person name="Lipzen A."/>
            <person name="He G."/>
            <person name="Yan M."/>
            <person name="Ng V."/>
            <person name="Cullen D."/>
            <person name="Martin F."/>
            <person name="Rosso M.-N."/>
            <person name="Henrissat B."/>
            <person name="Hibbett D."/>
            <person name="Martinez A.T."/>
            <person name="Grigoriev I.V."/>
        </authorList>
    </citation>
    <scope>NUCLEOTIDE SEQUENCE</scope>
    <source>
        <strain evidence="2">CBS 506.95</strain>
    </source>
</reference>
<feature type="region of interest" description="Disordered" evidence="1">
    <location>
        <begin position="119"/>
        <end position="148"/>
    </location>
</feature>
<feature type="region of interest" description="Disordered" evidence="1">
    <location>
        <begin position="1"/>
        <end position="93"/>
    </location>
</feature>
<evidence type="ECO:0000313" key="3">
    <source>
        <dbReference type="Proteomes" id="UP000807306"/>
    </source>
</evidence>
<gene>
    <name evidence="2" type="ORF">CPB83DRAFT_851387</name>
</gene>
<evidence type="ECO:0000313" key="2">
    <source>
        <dbReference type="EMBL" id="KAF9529992.1"/>
    </source>
</evidence>
<feature type="compositionally biased region" description="Polar residues" evidence="1">
    <location>
        <begin position="43"/>
        <end position="54"/>
    </location>
</feature>
<organism evidence="2 3">
    <name type="scientific">Crepidotus variabilis</name>
    <dbReference type="NCBI Taxonomy" id="179855"/>
    <lineage>
        <taxon>Eukaryota</taxon>
        <taxon>Fungi</taxon>
        <taxon>Dikarya</taxon>
        <taxon>Basidiomycota</taxon>
        <taxon>Agaricomycotina</taxon>
        <taxon>Agaricomycetes</taxon>
        <taxon>Agaricomycetidae</taxon>
        <taxon>Agaricales</taxon>
        <taxon>Agaricineae</taxon>
        <taxon>Crepidotaceae</taxon>
        <taxon>Crepidotus</taxon>
    </lineage>
</organism>
<dbReference type="OrthoDB" id="3025194at2759"/>
<name>A0A9P6EJI2_9AGAR</name>
<evidence type="ECO:0000256" key="1">
    <source>
        <dbReference type="SAM" id="MobiDB-lite"/>
    </source>
</evidence>
<comment type="caution">
    <text evidence="2">The sequence shown here is derived from an EMBL/GenBank/DDBJ whole genome shotgun (WGS) entry which is preliminary data.</text>
</comment>
<feature type="compositionally biased region" description="Basic and acidic residues" evidence="1">
    <location>
        <begin position="28"/>
        <end position="41"/>
    </location>
</feature>
<dbReference type="AlphaFoldDB" id="A0A9P6EJI2"/>
<dbReference type="EMBL" id="MU157842">
    <property type="protein sequence ID" value="KAF9529992.1"/>
    <property type="molecule type" value="Genomic_DNA"/>
</dbReference>
<dbReference type="Proteomes" id="UP000807306">
    <property type="component" value="Unassembled WGS sequence"/>
</dbReference>
<sequence>MQGLLRLMKSPSPAKENNGLKSISNGTTEKKAEVIPSKPKESAVTSDTKVSNADSPKAHKEAAQTQTTSSGGEIPKQSKRPFPENLNLSNLDDTRILQQTDALDIREQLLDRRDREFERRDRELDRRERELERRERELDRREREFEQERTRASTFVNGLPMTAALMTPTASTPPVAAELSARLEREVAELKTQFQKSLADERKRSETREAQLEARIQRSLSESLDKERQTYYNFMQMSDHEVSEMVEDTVGYLMEKDEDIADRVRFQSLLYLSQEKLASEAGINPDAGSGSLSVAWRLLLGPSLVTQDRLNKAQELFQDRKVSSQTTKVLQNKLAMEYVVEYSSHLRKEGSESGEQSFAPGRIARSAYLETAKRQSERSGLNYESLVTLVDYISPSS</sequence>
<proteinExistence type="predicted"/>
<accession>A0A9P6EJI2</accession>